<name>A0A0F9N6Z5_9ZZZZ</name>
<sequence>MESKISRYLHVTWTPIGPVKEWPSVDVTVALKVKLPTFLGNISILTPLLLKLPIVPKYLEKSDKFNSTNSGTRTLIPFIGLLLRF</sequence>
<dbReference type="AlphaFoldDB" id="A0A0F9N6Z5"/>
<comment type="caution">
    <text evidence="1">The sequence shown here is derived from an EMBL/GenBank/DDBJ whole genome shotgun (WGS) entry which is preliminary data.</text>
</comment>
<organism evidence="1">
    <name type="scientific">marine sediment metagenome</name>
    <dbReference type="NCBI Taxonomy" id="412755"/>
    <lineage>
        <taxon>unclassified sequences</taxon>
        <taxon>metagenomes</taxon>
        <taxon>ecological metagenomes</taxon>
    </lineage>
</organism>
<protein>
    <submittedName>
        <fullName evidence="1">Uncharacterized protein</fullName>
    </submittedName>
</protein>
<reference evidence="1" key="1">
    <citation type="journal article" date="2015" name="Nature">
        <title>Complex archaea that bridge the gap between prokaryotes and eukaryotes.</title>
        <authorList>
            <person name="Spang A."/>
            <person name="Saw J.H."/>
            <person name="Jorgensen S.L."/>
            <person name="Zaremba-Niedzwiedzka K."/>
            <person name="Martijn J."/>
            <person name="Lind A.E."/>
            <person name="van Eijk R."/>
            <person name="Schleper C."/>
            <person name="Guy L."/>
            <person name="Ettema T.J."/>
        </authorList>
    </citation>
    <scope>NUCLEOTIDE SEQUENCE</scope>
</reference>
<accession>A0A0F9N6Z5</accession>
<evidence type="ECO:0000313" key="1">
    <source>
        <dbReference type="EMBL" id="KKN07657.1"/>
    </source>
</evidence>
<dbReference type="EMBL" id="LAZR01004543">
    <property type="protein sequence ID" value="KKN07657.1"/>
    <property type="molecule type" value="Genomic_DNA"/>
</dbReference>
<proteinExistence type="predicted"/>
<gene>
    <name evidence="1" type="ORF">LCGC14_1064700</name>
</gene>